<evidence type="ECO:0000313" key="2">
    <source>
        <dbReference type="EMBL" id="TBW74217.1"/>
    </source>
</evidence>
<sequence>FKIIFNVIFIYFMGILGASISTVLSLIIFVTILHYEVVKYYRFNRMRAFIVKLMSALIIMSVVIQGLRMLLPPVGRLGSLIELLIIVGLGGLIFLFLVIYMNFLGYKELKHLQFGDKLYRIKKER</sequence>
<proteinExistence type="predicted"/>
<dbReference type="EMBL" id="SCHC01000128">
    <property type="protein sequence ID" value="TBW74217.1"/>
    <property type="molecule type" value="Genomic_DNA"/>
</dbReference>
<dbReference type="AlphaFoldDB" id="A0A7Z7YTT0"/>
<feature type="transmembrane region" description="Helical" evidence="1">
    <location>
        <begin position="83"/>
        <end position="103"/>
    </location>
</feature>
<evidence type="ECO:0000313" key="3">
    <source>
        <dbReference type="Proteomes" id="UP000291949"/>
    </source>
</evidence>
<dbReference type="RefSeq" id="WP_196211601.1">
    <property type="nucleotide sequence ID" value="NZ_SCHC01000128.1"/>
</dbReference>
<protein>
    <submittedName>
        <fullName evidence="2">Polysaccharide biosynthesis protein</fullName>
    </submittedName>
</protein>
<feature type="transmembrane region" description="Helical" evidence="1">
    <location>
        <begin position="49"/>
        <end position="71"/>
    </location>
</feature>
<organism evidence="2 3">
    <name type="scientific">Staphylococcus capitis</name>
    <dbReference type="NCBI Taxonomy" id="29388"/>
    <lineage>
        <taxon>Bacteria</taxon>
        <taxon>Bacillati</taxon>
        <taxon>Bacillota</taxon>
        <taxon>Bacilli</taxon>
        <taxon>Bacillales</taxon>
        <taxon>Staphylococcaceae</taxon>
        <taxon>Staphylococcus</taxon>
    </lineage>
</organism>
<dbReference type="Proteomes" id="UP000291949">
    <property type="component" value="Unassembled WGS sequence"/>
</dbReference>
<keyword evidence="1" id="KW-0812">Transmembrane</keyword>
<comment type="caution">
    <text evidence="2">The sequence shown here is derived from an EMBL/GenBank/DDBJ whole genome shotgun (WGS) entry which is preliminary data.</text>
</comment>
<feature type="non-terminal residue" evidence="2">
    <location>
        <position position="1"/>
    </location>
</feature>
<evidence type="ECO:0000256" key="1">
    <source>
        <dbReference type="SAM" id="Phobius"/>
    </source>
</evidence>
<keyword evidence="1" id="KW-0472">Membrane</keyword>
<reference evidence="2 3" key="1">
    <citation type="journal article" date="2019" name="Sci. Transl. Med.">
        <title>Quorum sensing between bacterial species on the skin protects against epidermal injury in atopic dermatitis.</title>
        <authorList>
            <person name="Williams M.R."/>
        </authorList>
    </citation>
    <scope>NUCLEOTIDE SEQUENCE [LARGE SCALE GENOMIC DNA]</scope>
    <source>
        <strain evidence="2 3">H8</strain>
    </source>
</reference>
<feature type="transmembrane region" description="Helical" evidence="1">
    <location>
        <begin position="6"/>
        <end position="37"/>
    </location>
</feature>
<keyword evidence="1" id="KW-1133">Transmembrane helix</keyword>
<name>A0A7Z7YTT0_STACP</name>
<accession>A0A7Z7YTT0</accession>
<gene>
    <name evidence="2" type="ORF">EQ811_13060</name>
</gene>